<proteinExistence type="predicted"/>
<dbReference type="EMBL" id="AQQW01000002">
    <property type="protein sequence ID" value="ETW14141.1"/>
    <property type="molecule type" value="Genomic_DNA"/>
</dbReference>
<dbReference type="eggNOG" id="COG4991">
    <property type="taxonomic scope" value="Bacteria"/>
</dbReference>
<accession>W4HPU6</accession>
<sequence length="330" mass="35462">MSLAAVASFSVGANELAAQEQARVQFEPGRTSATINDAVRGSAYRDYVVSAQCGQTMVVSLAVTGTNGNGSAFFNILPAGLDYDGLYVGSTDPDRRAEVTIPRDGDWVIRVYLMGNDRDTDRTVGYSIDVYITPVEGAARQPDPGSGTFEVVGVSSNDVLNVRSGPGVSFGIVGALAAGDRVRRLGCEDQGGSRWCEIEMLTDMRARGWVNARYLAPTDGRATQRRSAQRNERIRFESGTSGTEFTDTLGPGMSVTYQIGARDGQELYLRIAGNDPDLSWRLYNPDGSLLDQATAGREYRGSLFQSGDHRIEVTNASGSPQSFNVIVGVE</sequence>
<name>W4HPU6_9RHOB</name>
<dbReference type="PATRIC" id="fig|1317118.6.peg.948"/>
<comment type="caution">
    <text evidence="2">The sequence shown here is derived from an EMBL/GenBank/DDBJ whole genome shotgun (WGS) entry which is preliminary data.</text>
</comment>
<protein>
    <submittedName>
        <fullName evidence="2">Putative Gifsy-1 prophage protein</fullName>
    </submittedName>
</protein>
<evidence type="ECO:0000313" key="2">
    <source>
        <dbReference type="EMBL" id="ETW14141.1"/>
    </source>
</evidence>
<reference evidence="2 3" key="1">
    <citation type="journal article" date="2014" name="Antonie Van Leeuwenhoek">
        <title>Roseivivax atlanticus sp. nov., isolated from surface seawater of the Atlantic Ocean.</title>
        <authorList>
            <person name="Li G."/>
            <person name="Lai Q."/>
            <person name="Liu X."/>
            <person name="Sun F."/>
            <person name="Shao Z."/>
        </authorList>
    </citation>
    <scope>NUCLEOTIDE SEQUENCE [LARGE SCALE GENOMIC DNA]</scope>
    <source>
        <strain evidence="2 3">22II-s10s</strain>
    </source>
</reference>
<gene>
    <name evidence="2" type="ORF">ATO8_04586</name>
</gene>
<dbReference type="PROSITE" id="PS51781">
    <property type="entry name" value="SH3B"/>
    <property type="match status" value="1"/>
</dbReference>
<feature type="domain" description="SH3b" evidence="1">
    <location>
        <begin position="150"/>
        <end position="219"/>
    </location>
</feature>
<dbReference type="STRING" id="1379903.ATO8_04586"/>
<dbReference type="Gene3D" id="2.60.120.380">
    <property type="match status" value="2"/>
</dbReference>
<organism evidence="2 3">
    <name type="scientific">Roseivivax marinus</name>
    <dbReference type="NCBI Taxonomy" id="1379903"/>
    <lineage>
        <taxon>Bacteria</taxon>
        <taxon>Pseudomonadati</taxon>
        <taxon>Pseudomonadota</taxon>
        <taxon>Alphaproteobacteria</taxon>
        <taxon>Rhodobacterales</taxon>
        <taxon>Roseobacteraceae</taxon>
        <taxon>Roseivivax</taxon>
    </lineage>
</organism>
<dbReference type="InterPro" id="IPR003646">
    <property type="entry name" value="SH3-like_bac-type"/>
</dbReference>
<dbReference type="Proteomes" id="UP000019063">
    <property type="component" value="Unassembled WGS sequence"/>
</dbReference>
<evidence type="ECO:0000259" key="1">
    <source>
        <dbReference type="PROSITE" id="PS51781"/>
    </source>
</evidence>
<dbReference type="AlphaFoldDB" id="W4HPU6"/>
<keyword evidence="3" id="KW-1185">Reference proteome</keyword>
<dbReference type="Pfam" id="PF08239">
    <property type="entry name" value="SH3_3"/>
    <property type="match status" value="1"/>
</dbReference>
<evidence type="ECO:0000313" key="3">
    <source>
        <dbReference type="Proteomes" id="UP000019063"/>
    </source>
</evidence>
<dbReference type="Gene3D" id="2.30.30.40">
    <property type="entry name" value="SH3 Domains"/>
    <property type="match status" value="1"/>
</dbReference>